<evidence type="ECO:0000256" key="2">
    <source>
        <dbReference type="ARBA" id="ARBA00006413"/>
    </source>
</evidence>
<evidence type="ECO:0000256" key="6">
    <source>
        <dbReference type="ARBA" id="ARBA00022692"/>
    </source>
</evidence>
<evidence type="ECO:0000256" key="12">
    <source>
        <dbReference type="ARBA" id="ARBA00036117"/>
    </source>
</evidence>
<dbReference type="RefSeq" id="WP_130592025.1">
    <property type="nucleotide sequence ID" value="NZ_CP034752.1"/>
</dbReference>
<evidence type="ECO:0000313" key="16">
    <source>
        <dbReference type="Proteomes" id="UP000293154"/>
    </source>
</evidence>
<dbReference type="PANTHER" id="PTHR36106">
    <property type="entry name" value="ANAEROBIC C4-DICARBOXYLATE TRANSPORTER DCUB"/>
    <property type="match status" value="1"/>
</dbReference>
<feature type="transmembrane region" description="Helical" evidence="14">
    <location>
        <begin position="131"/>
        <end position="156"/>
    </location>
</feature>
<accession>A0A411WLI7</accession>
<sequence length="436" mass="45961">MVYLHVVLLIGIIILAARLGGIGVGLAGGLGMAIAVFLFGIKPGEMPIDVILIILSVILALSAMQNTGGLRFMVQVAEKLLRNHPRYINFLAPLTTFVLTVLSGTAYTTLSVLKVIQEVAKSIGVRPSQPLTAAVVSCQIAITASPISAATAAMYVVVEKMGVPYGDVLLVIVPTGFVAICVAALVASRQGGELLNDPIFIDRKEKGLIEVGIQDSKELPNSHLAKRAVYLFLASVVFIVTMLIFKPIIGHKIGSRDIIIITMFVTTLLIVVTCNVSLRSIKKASLFSDGTESLVVILGIAWLSGSIIGAYIPEIKEQAGEILRQYPALLALVFFITSAALFSHGAAAALLIPIAASLGIEASTIVGAFVAMSAMYITNIYPTAAYAIAADDTGSYMSKRWNGSYLVNHPFILPGLCGVGAALPVGFFLANTFIGS</sequence>
<evidence type="ECO:0000256" key="3">
    <source>
        <dbReference type="ARBA" id="ARBA00022448"/>
    </source>
</evidence>
<feature type="transmembrane region" description="Helical" evidence="14">
    <location>
        <begin position="168"/>
        <end position="187"/>
    </location>
</feature>
<evidence type="ECO:0000256" key="7">
    <source>
        <dbReference type="ARBA" id="ARBA00022989"/>
    </source>
</evidence>
<dbReference type="PANTHER" id="PTHR36106:SF2">
    <property type="entry name" value="C4-DICARBOXYLATE TRANSPORTER DCUA"/>
    <property type="match status" value="1"/>
</dbReference>
<evidence type="ECO:0000256" key="1">
    <source>
        <dbReference type="ARBA" id="ARBA00004429"/>
    </source>
</evidence>
<evidence type="ECO:0000256" key="14">
    <source>
        <dbReference type="SAM" id="Phobius"/>
    </source>
</evidence>
<dbReference type="NCBIfam" id="NF009136">
    <property type="entry name" value="PRK12489.1"/>
    <property type="match status" value="1"/>
</dbReference>
<comment type="catalytic activity">
    <reaction evidence="11">
        <text>fumarate(in) + succinate(out) = fumarate(out) + succinate(in)</text>
        <dbReference type="Rhea" id="RHEA:29323"/>
        <dbReference type="ChEBI" id="CHEBI:29806"/>
        <dbReference type="ChEBI" id="CHEBI:30031"/>
    </reaction>
    <physiologicalReaction direction="right-to-left" evidence="11">
        <dbReference type="Rhea" id="RHEA:29325"/>
    </physiologicalReaction>
</comment>
<name>A0A411WLI7_9GAMM</name>
<comment type="similarity">
    <text evidence="2">Belongs to the DcuA/DcuB transporter (TC 2.A.13.1) family.</text>
</comment>
<feature type="transmembrane region" description="Helical" evidence="14">
    <location>
        <begin position="228"/>
        <end position="246"/>
    </location>
</feature>
<dbReference type="Pfam" id="PF03605">
    <property type="entry name" value="DcuA_DcuB"/>
    <property type="match status" value="1"/>
</dbReference>
<keyword evidence="3" id="KW-0813">Transport</keyword>
<feature type="transmembrane region" description="Helical" evidence="14">
    <location>
        <begin position="46"/>
        <end position="67"/>
    </location>
</feature>
<dbReference type="Proteomes" id="UP000293154">
    <property type="component" value="Chromosome"/>
</dbReference>
<feature type="transmembrane region" description="Helical" evidence="14">
    <location>
        <begin position="258"/>
        <end position="281"/>
    </location>
</feature>
<organism evidence="15 16">
    <name type="scientific">Limnobaculum zhutongyuii</name>
    <dbReference type="NCBI Taxonomy" id="2498113"/>
    <lineage>
        <taxon>Bacteria</taxon>
        <taxon>Pseudomonadati</taxon>
        <taxon>Pseudomonadota</taxon>
        <taxon>Gammaproteobacteria</taxon>
        <taxon>Enterobacterales</taxon>
        <taxon>Budviciaceae</taxon>
        <taxon>Limnobaculum</taxon>
    </lineage>
</organism>
<comment type="subcellular location">
    <subcellularLocation>
        <location evidence="1">Cell inner membrane</location>
        <topology evidence="1">Multi-pass membrane protein</topology>
    </subcellularLocation>
</comment>
<keyword evidence="6 14" id="KW-0812">Transmembrane</keyword>
<comment type="catalytic activity">
    <reaction evidence="12">
        <text>fumarate(in) + L-aspartate(out) = fumarate(out) + L-aspartate(in)</text>
        <dbReference type="Rhea" id="RHEA:72459"/>
        <dbReference type="ChEBI" id="CHEBI:29806"/>
        <dbReference type="ChEBI" id="CHEBI:29991"/>
    </reaction>
    <physiologicalReaction direction="left-to-right" evidence="12">
        <dbReference type="Rhea" id="RHEA:72460"/>
    </physiologicalReaction>
</comment>
<dbReference type="KEGG" id="prag:EKN56_12190"/>
<evidence type="ECO:0000256" key="11">
    <source>
        <dbReference type="ARBA" id="ARBA00034287"/>
    </source>
</evidence>
<proteinExistence type="inferred from homology"/>
<keyword evidence="4" id="KW-1003">Cell membrane</keyword>
<keyword evidence="5" id="KW-0997">Cell inner membrane</keyword>
<dbReference type="OrthoDB" id="9157063at2"/>
<dbReference type="NCBIfam" id="NF006927">
    <property type="entry name" value="PRK09412.1"/>
    <property type="match status" value="1"/>
</dbReference>
<feature type="transmembrane region" description="Helical" evidence="14">
    <location>
        <begin position="364"/>
        <end position="389"/>
    </location>
</feature>
<dbReference type="GO" id="GO:0015556">
    <property type="term" value="F:C4-dicarboxylate transmembrane transporter activity"/>
    <property type="evidence" value="ECO:0007669"/>
    <property type="project" value="InterPro"/>
</dbReference>
<keyword evidence="8 14" id="KW-0472">Membrane</keyword>
<feature type="transmembrane region" description="Helical" evidence="14">
    <location>
        <begin position="332"/>
        <end position="352"/>
    </location>
</feature>
<feature type="transmembrane region" description="Helical" evidence="14">
    <location>
        <begin position="87"/>
        <end position="110"/>
    </location>
</feature>
<dbReference type="AlphaFoldDB" id="A0A411WLI7"/>
<evidence type="ECO:0000256" key="5">
    <source>
        <dbReference type="ARBA" id="ARBA00022519"/>
    </source>
</evidence>
<feature type="transmembrane region" description="Helical" evidence="14">
    <location>
        <begin position="6"/>
        <end position="39"/>
    </location>
</feature>
<dbReference type="GO" id="GO:0005886">
    <property type="term" value="C:plasma membrane"/>
    <property type="evidence" value="ECO:0007669"/>
    <property type="project" value="UniProtKB-SubCell"/>
</dbReference>
<evidence type="ECO:0000256" key="10">
    <source>
        <dbReference type="ARBA" id="ARBA00034284"/>
    </source>
</evidence>
<keyword evidence="16" id="KW-1185">Reference proteome</keyword>
<evidence type="ECO:0000256" key="8">
    <source>
        <dbReference type="ARBA" id="ARBA00023136"/>
    </source>
</evidence>
<evidence type="ECO:0000256" key="9">
    <source>
        <dbReference type="ARBA" id="ARBA00034237"/>
    </source>
</evidence>
<comment type="catalytic activity">
    <reaction evidence="9">
        <text>L-aspartate(in) + succinate(out) = L-aspartate(out) + succinate(in)</text>
        <dbReference type="Rhea" id="RHEA:29343"/>
        <dbReference type="ChEBI" id="CHEBI:29991"/>
        <dbReference type="ChEBI" id="CHEBI:30031"/>
    </reaction>
    <physiologicalReaction direction="right-to-left" evidence="9">
        <dbReference type="Rhea" id="RHEA:29345"/>
    </physiologicalReaction>
</comment>
<dbReference type="InterPro" id="IPR004668">
    <property type="entry name" value="Anaer_Dcu_memb_transpt"/>
</dbReference>
<feature type="transmembrane region" description="Helical" evidence="14">
    <location>
        <begin position="293"/>
        <end position="312"/>
    </location>
</feature>
<dbReference type="EMBL" id="CP034752">
    <property type="protein sequence ID" value="QBH97084.1"/>
    <property type="molecule type" value="Genomic_DNA"/>
</dbReference>
<reference evidence="15 16" key="1">
    <citation type="submission" date="2019-03" db="EMBL/GenBank/DDBJ databases">
        <title>Pragia sp. nov. isolated from the gut tract of Carduelis flavirostris.</title>
        <authorList>
            <person name="Ge Y."/>
        </authorList>
    </citation>
    <scope>NUCLEOTIDE SEQUENCE [LARGE SCALE GENOMIC DNA]</scope>
    <source>
        <strain evidence="15 16">CF-458</strain>
    </source>
</reference>
<keyword evidence="7 14" id="KW-1133">Transmembrane helix</keyword>
<evidence type="ECO:0000256" key="13">
    <source>
        <dbReference type="ARBA" id="ARBA00039380"/>
    </source>
</evidence>
<protein>
    <recommendedName>
        <fullName evidence="13">C4-dicarboxylate transporter DcuA</fullName>
    </recommendedName>
</protein>
<evidence type="ECO:0000256" key="4">
    <source>
        <dbReference type="ARBA" id="ARBA00022475"/>
    </source>
</evidence>
<gene>
    <name evidence="15" type="ORF">EKN56_12190</name>
</gene>
<comment type="catalytic activity">
    <reaction evidence="10">
        <text>(S)-malate(in) + succinate(out) = (S)-malate(out) + succinate(in)</text>
        <dbReference type="Rhea" id="RHEA:29327"/>
        <dbReference type="ChEBI" id="CHEBI:15589"/>
        <dbReference type="ChEBI" id="CHEBI:30031"/>
    </reaction>
    <physiologicalReaction direction="right-to-left" evidence="10">
        <dbReference type="Rhea" id="RHEA:29329"/>
    </physiologicalReaction>
</comment>
<evidence type="ECO:0000313" key="15">
    <source>
        <dbReference type="EMBL" id="QBH97084.1"/>
    </source>
</evidence>
<dbReference type="NCBIfam" id="TIGR00770">
    <property type="entry name" value="Dcu"/>
    <property type="match status" value="1"/>
</dbReference>
<feature type="transmembrane region" description="Helical" evidence="14">
    <location>
        <begin position="409"/>
        <end position="430"/>
    </location>
</feature>